<feature type="non-terminal residue" evidence="1">
    <location>
        <position position="1"/>
    </location>
</feature>
<dbReference type="Proteomes" id="UP000823775">
    <property type="component" value="Unassembled WGS sequence"/>
</dbReference>
<sequence>DKSETDEHAQEQVASPVSTIEKSVGSLTGRIINNEAEPTPVQPVSSEKKYVKELLKIFNMEVDKEIDTPIATATKLDLDEIGPSIELRNRLLIYLPKL</sequence>
<gene>
    <name evidence="1" type="ORF">HAX54_011026</name>
</gene>
<dbReference type="EMBL" id="JACEIK010000162">
    <property type="protein sequence ID" value="MCD7451334.1"/>
    <property type="molecule type" value="Genomic_DNA"/>
</dbReference>
<protein>
    <submittedName>
        <fullName evidence="1">Uncharacterized protein</fullName>
    </submittedName>
</protein>
<evidence type="ECO:0000313" key="1">
    <source>
        <dbReference type="EMBL" id="MCD7451334.1"/>
    </source>
</evidence>
<accession>A0ABS8RXM7</accession>
<proteinExistence type="predicted"/>
<organism evidence="1 2">
    <name type="scientific">Datura stramonium</name>
    <name type="common">Jimsonweed</name>
    <name type="synonym">Common thornapple</name>
    <dbReference type="NCBI Taxonomy" id="4076"/>
    <lineage>
        <taxon>Eukaryota</taxon>
        <taxon>Viridiplantae</taxon>
        <taxon>Streptophyta</taxon>
        <taxon>Embryophyta</taxon>
        <taxon>Tracheophyta</taxon>
        <taxon>Spermatophyta</taxon>
        <taxon>Magnoliopsida</taxon>
        <taxon>eudicotyledons</taxon>
        <taxon>Gunneridae</taxon>
        <taxon>Pentapetalae</taxon>
        <taxon>asterids</taxon>
        <taxon>lamiids</taxon>
        <taxon>Solanales</taxon>
        <taxon>Solanaceae</taxon>
        <taxon>Solanoideae</taxon>
        <taxon>Datureae</taxon>
        <taxon>Datura</taxon>
    </lineage>
</organism>
<comment type="caution">
    <text evidence="1">The sequence shown here is derived from an EMBL/GenBank/DDBJ whole genome shotgun (WGS) entry which is preliminary data.</text>
</comment>
<reference evidence="1 2" key="1">
    <citation type="journal article" date="2021" name="BMC Genomics">
        <title>Datura genome reveals duplications of psychoactive alkaloid biosynthetic genes and high mutation rate following tissue culture.</title>
        <authorList>
            <person name="Rajewski A."/>
            <person name="Carter-House D."/>
            <person name="Stajich J."/>
            <person name="Litt A."/>
        </authorList>
    </citation>
    <scope>NUCLEOTIDE SEQUENCE [LARGE SCALE GENOMIC DNA]</scope>
    <source>
        <strain evidence="1">AR-01</strain>
    </source>
</reference>
<name>A0ABS8RXM7_DATST</name>
<evidence type="ECO:0000313" key="2">
    <source>
        <dbReference type="Proteomes" id="UP000823775"/>
    </source>
</evidence>
<keyword evidence="2" id="KW-1185">Reference proteome</keyword>